<evidence type="ECO:0000256" key="2">
    <source>
        <dbReference type="ARBA" id="ARBA00022801"/>
    </source>
</evidence>
<evidence type="ECO:0000256" key="1">
    <source>
        <dbReference type="ARBA" id="ARBA00022670"/>
    </source>
</evidence>
<dbReference type="InterPro" id="IPR043504">
    <property type="entry name" value="Peptidase_S1_PA_chymotrypsin"/>
</dbReference>
<dbReference type="WBParaSite" id="TMUE_2000009785.1">
    <property type="protein sequence ID" value="TMUE_2000009785.1"/>
    <property type="gene ID" value="WBGene00302724"/>
</dbReference>
<evidence type="ECO:0000256" key="4">
    <source>
        <dbReference type="ARBA" id="ARBA00023157"/>
    </source>
</evidence>
<keyword evidence="4" id="KW-1015">Disulfide bond</keyword>
<dbReference type="PANTHER" id="PTHR24264">
    <property type="entry name" value="TRYPSIN-RELATED"/>
    <property type="match status" value="1"/>
</dbReference>
<dbReference type="SUPFAM" id="SSF50494">
    <property type="entry name" value="Trypsin-like serine proteases"/>
    <property type="match status" value="1"/>
</dbReference>
<dbReference type="SMART" id="SM00020">
    <property type="entry name" value="Tryp_SPc"/>
    <property type="match status" value="1"/>
</dbReference>
<dbReference type="InterPro" id="IPR033116">
    <property type="entry name" value="TRYPSIN_SER"/>
</dbReference>
<keyword evidence="3" id="KW-0720">Serine protease</keyword>
<dbReference type="InterPro" id="IPR001254">
    <property type="entry name" value="Trypsin_dom"/>
</dbReference>
<sequence>MLRLKKTILYNEHVLPVCIPESGQELPQDSQCFTAGWGVTENGQLSTTLRVVEVRIQPGKACKRYPYSPFNEKTMICTTARPKKKGTCMGDSGGPMVCLVNKRFVQFGIVSWGQECGDYTVFTSVAHYSSWLKSCMQNQRKASSTGKNTNRQPASTKPQAIHQTNNQQPAMAYVPTWTQPFYMWPYPGFFG</sequence>
<dbReference type="GO" id="GO:0006508">
    <property type="term" value="P:proteolysis"/>
    <property type="evidence" value="ECO:0007669"/>
    <property type="project" value="UniProtKB-KW"/>
</dbReference>
<dbReference type="AlphaFoldDB" id="A0A5S6QRC6"/>
<dbReference type="GO" id="GO:0005615">
    <property type="term" value="C:extracellular space"/>
    <property type="evidence" value="ECO:0007669"/>
    <property type="project" value="TreeGrafter"/>
</dbReference>
<dbReference type="STRING" id="70415.A0A5S6QRC6"/>
<dbReference type="GO" id="GO:0004252">
    <property type="term" value="F:serine-type endopeptidase activity"/>
    <property type="evidence" value="ECO:0007669"/>
    <property type="project" value="InterPro"/>
</dbReference>
<name>A0A5S6QRC6_TRIMR</name>
<evidence type="ECO:0000256" key="6">
    <source>
        <dbReference type="SAM" id="MobiDB-lite"/>
    </source>
</evidence>
<dbReference type="CDD" id="cd00190">
    <property type="entry name" value="Tryp_SPc"/>
    <property type="match status" value="1"/>
</dbReference>
<feature type="domain" description="Peptidase S1" evidence="7">
    <location>
        <begin position="1"/>
        <end position="137"/>
    </location>
</feature>
<feature type="region of interest" description="Disordered" evidence="6">
    <location>
        <begin position="141"/>
        <end position="165"/>
    </location>
</feature>
<dbReference type="Pfam" id="PF00089">
    <property type="entry name" value="Trypsin"/>
    <property type="match status" value="1"/>
</dbReference>
<organism evidence="8 9">
    <name type="scientific">Trichuris muris</name>
    <name type="common">Mouse whipworm</name>
    <dbReference type="NCBI Taxonomy" id="70415"/>
    <lineage>
        <taxon>Eukaryota</taxon>
        <taxon>Metazoa</taxon>
        <taxon>Ecdysozoa</taxon>
        <taxon>Nematoda</taxon>
        <taxon>Enoplea</taxon>
        <taxon>Dorylaimia</taxon>
        <taxon>Trichinellida</taxon>
        <taxon>Trichuridae</taxon>
        <taxon>Trichuris</taxon>
    </lineage>
</organism>
<dbReference type="Proteomes" id="UP000046395">
    <property type="component" value="Unassembled WGS sequence"/>
</dbReference>
<dbReference type="PROSITE" id="PS50240">
    <property type="entry name" value="TRYPSIN_DOM"/>
    <property type="match status" value="1"/>
</dbReference>
<dbReference type="InterPro" id="IPR050127">
    <property type="entry name" value="Serine_Proteases_S1"/>
</dbReference>
<dbReference type="Gene3D" id="2.40.10.10">
    <property type="entry name" value="Trypsin-like serine proteases"/>
    <property type="match status" value="1"/>
</dbReference>
<evidence type="ECO:0000313" key="9">
    <source>
        <dbReference type="WBParaSite" id="TMUE_2000009785.1"/>
    </source>
</evidence>
<dbReference type="PANTHER" id="PTHR24264:SF54">
    <property type="entry name" value="PEPTIDASE S1 DOMAIN-CONTAINING PROTEIN"/>
    <property type="match status" value="1"/>
</dbReference>
<dbReference type="FunFam" id="2.40.10.10:FF:000002">
    <property type="entry name" value="Transmembrane protease serine"/>
    <property type="match status" value="1"/>
</dbReference>
<keyword evidence="2" id="KW-0378">Hydrolase</keyword>
<proteinExistence type="inferred from homology"/>
<evidence type="ECO:0000313" key="8">
    <source>
        <dbReference type="Proteomes" id="UP000046395"/>
    </source>
</evidence>
<reference evidence="9" key="1">
    <citation type="submission" date="2019-12" db="UniProtKB">
        <authorList>
            <consortium name="WormBaseParasite"/>
        </authorList>
    </citation>
    <scope>IDENTIFICATION</scope>
</reference>
<evidence type="ECO:0000259" key="7">
    <source>
        <dbReference type="PROSITE" id="PS50240"/>
    </source>
</evidence>
<evidence type="ECO:0000256" key="3">
    <source>
        <dbReference type="ARBA" id="ARBA00022825"/>
    </source>
</evidence>
<keyword evidence="8" id="KW-1185">Reference proteome</keyword>
<protein>
    <submittedName>
        <fullName evidence="9">Peptidase S1 domain-containing protein</fullName>
    </submittedName>
</protein>
<evidence type="ECO:0000256" key="5">
    <source>
        <dbReference type="ARBA" id="ARBA00024195"/>
    </source>
</evidence>
<dbReference type="InterPro" id="IPR009003">
    <property type="entry name" value="Peptidase_S1_PA"/>
</dbReference>
<dbReference type="PROSITE" id="PS00135">
    <property type="entry name" value="TRYPSIN_SER"/>
    <property type="match status" value="1"/>
</dbReference>
<accession>A0A5S6QRC6</accession>
<keyword evidence="1" id="KW-0645">Protease</keyword>
<comment type="similarity">
    <text evidence="5">Belongs to the peptidase S1 family. CLIP subfamily.</text>
</comment>